<dbReference type="InterPro" id="IPR007175">
    <property type="entry name" value="Rpr2/Snm1/Rpp21"/>
</dbReference>
<evidence type="ECO:0000256" key="1">
    <source>
        <dbReference type="ARBA" id="ARBA00022694"/>
    </source>
</evidence>
<dbReference type="EMBL" id="GGFM01008092">
    <property type="protein sequence ID" value="MBW28843.1"/>
    <property type="molecule type" value="Transcribed_RNA"/>
</dbReference>
<organism evidence="5">
    <name type="scientific">Anopheles braziliensis</name>
    <dbReference type="NCBI Taxonomy" id="58242"/>
    <lineage>
        <taxon>Eukaryota</taxon>
        <taxon>Metazoa</taxon>
        <taxon>Ecdysozoa</taxon>
        <taxon>Arthropoda</taxon>
        <taxon>Hexapoda</taxon>
        <taxon>Insecta</taxon>
        <taxon>Pterygota</taxon>
        <taxon>Neoptera</taxon>
        <taxon>Endopterygota</taxon>
        <taxon>Diptera</taxon>
        <taxon>Nematocera</taxon>
        <taxon>Culicoidea</taxon>
        <taxon>Culicidae</taxon>
        <taxon>Anophelinae</taxon>
        <taxon>Anopheles</taxon>
    </lineage>
</organism>
<keyword evidence="1" id="KW-0819">tRNA processing</keyword>
<name>A0A2M3ZK02_9DIPT</name>
<protein>
    <submittedName>
        <fullName evidence="5">Putative ribonuclease p protein subunit p21</fullName>
    </submittedName>
</protein>
<dbReference type="PANTHER" id="PTHR14742">
    <property type="entry name" value="RIBONUCLEASE P SUBUNIT P21"/>
    <property type="match status" value="1"/>
</dbReference>
<accession>A0A2M3ZK02</accession>
<keyword evidence="3" id="KW-0862">Zinc</keyword>
<dbReference type="AlphaFoldDB" id="A0A2M3ZK02"/>
<dbReference type="PANTHER" id="PTHR14742:SF0">
    <property type="entry name" value="RIBONUCLEASE P PROTEIN SUBUNIT P21"/>
    <property type="match status" value="1"/>
</dbReference>
<evidence type="ECO:0000313" key="5">
    <source>
        <dbReference type="EMBL" id="MBW28843.1"/>
    </source>
</evidence>
<reference evidence="5" key="1">
    <citation type="submission" date="2018-01" db="EMBL/GenBank/DDBJ databases">
        <title>An insight into the sialome of Amazonian anophelines.</title>
        <authorList>
            <person name="Ribeiro J.M."/>
            <person name="Scarpassa V."/>
            <person name="Calvo E."/>
        </authorList>
    </citation>
    <scope>NUCLEOTIDE SEQUENCE</scope>
    <source>
        <tissue evidence="5">Salivary glands</tissue>
    </source>
</reference>
<sequence>MSTPDAKPKESHNEKQTVVVSEKKKSAKLCAGRETYERMNFLYQAATTMSATHPQLAAYYGKLLKSVGKKAVLRMEPAIKRTLCVRCGVLLNPGTTANIQDYRHKKLCYLQVDCGLCGFSKRFYNTKNHRLWMDNPQSVVERMEFA</sequence>
<comment type="similarity">
    <text evidence="4">Belongs to the eukaryotic/archaeal RNase P protein component 4 family.</text>
</comment>
<dbReference type="Pfam" id="PF04032">
    <property type="entry name" value="Rpr2"/>
    <property type="match status" value="1"/>
</dbReference>
<proteinExistence type="inferred from homology"/>
<evidence type="ECO:0000256" key="3">
    <source>
        <dbReference type="ARBA" id="ARBA00022833"/>
    </source>
</evidence>
<dbReference type="GO" id="GO:0046872">
    <property type="term" value="F:metal ion binding"/>
    <property type="evidence" value="ECO:0007669"/>
    <property type="project" value="UniProtKB-KW"/>
</dbReference>
<keyword evidence="2" id="KW-0479">Metal-binding</keyword>
<evidence type="ECO:0000256" key="2">
    <source>
        <dbReference type="ARBA" id="ARBA00022723"/>
    </source>
</evidence>
<dbReference type="GO" id="GO:0005655">
    <property type="term" value="C:nucleolar ribonuclease P complex"/>
    <property type="evidence" value="ECO:0007669"/>
    <property type="project" value="TreeGrafter"/>
</dbReference>
<dbReference type="GO" id="GO:0008033">
    <property type="term" value="P:tRNA processing"/>
    <property type="evidence" value="ECO:0007669"/>
    <property type="project" value="UniProtKB-KW"/>
</dbReference>
<evidence type="ECO:0000256" key="4">
    <source>
        <dbReference type="ARBA" id="ARBA00038402"/>
    </source>
</evidence>
<dbReference type="Gene3D" id="6.20.50.20">
    <property type="match status" value="1"/>
</dbReference>